<comment type="caution">
    <text evidence="1">The sequence shown here is derived from an EMBL/GenBank/DDBJ whole genome shotgun (WGS) entry which is preliminary data.</text>
</comment>
<evidence type="ECO:0000313" key="1">
    <source>
        <dbReference type="EMBL" id="OGZ07996.1"/>
    </source>
</evidence>
<organism evidence="1 2">
    <name type="scientific">Candidatus Lloydbacteria bacterium RIFCSPHIGHO2_02_FULL_50_13</name>
    <dbReference type="NCBI Taxonomy" id="1798661"/>
    <lineage>
        <taxon>Bacteria</taxon>
        <taxon>Candidatus Lloydiibacteriota</taxon>
    </lineage>
</organism>
<evidence type="ECO:0000313" key="2">
    <source>
        <dbReference type="Proteomes" id="UP000177996"/>
    </source>
</evidence>
<protein>
    <submittedName>
        <fullName evidence="1">Uncharacterized protein</fullName>
    </submittedName>
</protein>
<gene>
    <name evidence="1" type="ORF">A3D65_06475</name>
</gene>
<sequence length="174" mass="19499">MIAIIIAGSAFVYKNFMNLPVLLPREVPVLDAPGSTHAHASLLIMIGNRAVSFCDPKFMLKNPLMHFENDNCTVIHKHAKGVTLPTFLKTLGVELSSRCIVLPEEGKKCNDDTNTLRVLYNGAEVPIEDLSYHELENNDHILINFGLEEDAALRFKYNQVPMIPLDVNKGETRR</sequence>
<accession>A0A1G2D2X5</accession>
<reference evidence="1 2" key="1">
    <citation type="journal article" date="2016" name="Nat. Commun.">
        <title>Thousands of microbial genomes shed light on interconnected biogeochemical processes in an aquifer system.</title>
        <authorList>
            <person name="Anantharaman K."/>
            <person name="Brown C.T."/>
            <person name="Hug L.A."/>
            <person name="Sharon I."/>
            <person name="Castelle C.J."/>
            <person name="Probst A.J."/>
            <person name="Thomas B.C."/>
            <person name="Singh A."/>
            <person name="Wilkins M.J."/>
            <person name="Karaoz U."/>
            <person name="Brodie E.L."/>
            <person name="Williams K.H."/>
            <person name="Hubbard S.S."/>
            <person name="Banfield J.F."/>
        </authorList>
    </citation>
    <scope>NUCLEOTIDE SEQUENCE [LARGE SCALE GENOMIC DNA]</scope>
</reference>
<dbReference type="EMBL" id="MHLL01000046">
    <property type="protein sequence ID" value="OGZ07996.1"/>
    <property type="molecule type" value="Genomic_DNA"/>
</dbReference>
<dbReference type="AlphaFoldDB" id="A0A1G2D2X5"/>
<name>A0A1G2D2X5_9BACT</name>
<dbReference type="Proteomes" id="UP000177996">
    <property type="component" value="Unassembled WGS sequence"/>
</dbReference>
<proteinExistence type="predicted"/>